<evidence type="ECO:0000313" key="2">
    <source>
        <dbReference type="EMBL" id="MCI62204.1"/>
    </source>
</evidence>
<organism evidence="2 3">
    <name type="scientific">Trifolium medium</name>
    <dbReference type="NCBI Taxonomy" id="97028"/>
    <lineage>
        <taxon>Eukaryota</taxon>
        <taxon>Viridiplantae</taxon>
        <taxon>Streptophyta</taxon>
        <taxon>Embryophyta</taxon>
        <taxon>Tracheophyta</taxon>
        <taxon>Spermatophyta</taxon>
        <taxon>Magnoliopsida</taxon>
        <taxon>eudicotyledons</taxon>
        <taxon>Gunneridae</taxon>
        <taxon>Pentapetalae</taxon>
        <taxon>rosids</taxon>
        <taxon>fabids</taxon>
        <taxon>Fabales</taxon>
        <taxon>Fabaceae</taxon>
        <taxon>Papilionoideae</taxon>
        <taxon>50 kb inversion clade</taxon>
        <taxon>NPAAA clade</taxon>
        <taxon>Hologalegina</taxon>
        <taxon>IRL clade</taxon>
        <taxon>Trifolieae</taxon>
        <taxon>Trifolium</taxon>
    </lineage>
</organism>
<feature type="region of interest" description="Disordered" evidence="1">
    <location>
        <begin position="23"/>
        <end position="56"/>
    </location>
</feature>
<keyword evidence="3" id="KW-1185">Reference proteome</keyword>
<feature type="compositionally biased region" description="Pro residues" evidence="1">
    <location>
        <begin position="47"/>
        <end position="56"/>
    </location>
</feature>
<feature type="non-terminal residue" evidence="2">
    <location>
        <position position="1"/>
    </location>
</feature>
<sequence length="56" mass="6033">DTDEISSAERPLGRTYFQRAGRELQAAQAASAAPQPAAQQEQHQIPPHIPPAAPLF</sequence>
<evidence type="ECO:0000256" key="1">
    <source>
        <dbReference type="SAM" id="MobiDB-lite"/>
    </source>
</evidence>
<dbReference type="EMBL" id="LXQA010614896">
    <property type="protein sequence ID" value="MCI62204.1"/>
    <property type="molecule type" value="Genomic_DNA"/>
</dbReference>
<accession>A0A392TNJ2</accession>
<evidence type="ECO:0000313" key="3">
    <source>
        <dbReference type="Proteomes" id="UP000265520"/>
    </source>
</evidence>
<feature type="compositionally biased region" description="Low complexity" evidence="1">
    <location>
        <begin position="25"/>
        <end position="46"/>
    </location>
</feature>
<comment type="caution">
    <text evidence="2">The sequence shown here is derived from an EMBL/GenBank/DDBJ whole genome shotgun (WGS) entry which is preliminary data.</text>
</comment>
<dbReference type="AlphaFoldDB" id="A0A392TNJ2"/>
<name>A0A392TNJ2_9FABA</name>
<protein>
    <submittedName>
        <fullName evidence="2">Uncharacterized protein</fullName>
    </submittedName>
</protein>
<dbReference type="Proteomes" id="UP000265520">
    <property type="component" value="Unassembled WGS sequence"/>
</dbReference>
<reference evidence="2 3" key="1">
    <citation type="journal article" date="2018" name="Front. Plant Sci.">
        <title>Red Clover (Trifolium pratense) and Zigzag Clover (T. medium) - A Picture of Genomic Similarities and Differences.</title>
        <authorList>
            <person name="Dluhosova J."/>
            <person name="Istvanek J."/>
            <person name="Nedelnik J."/>
            <person name="Repkova J."/>
        </authorList>
    </citation>
    <scope>NUCLEOTIDE SEQUENCE [LARGE SCALE GENOMIC DNA]</scope>
    <source>
        <strain evidence="3">cv. 10/8</strain>
        <tissue evidence="2">Leaf</tissue>
    </source>
</reference>
<proteinExistence type="predicted"/>